<reference evidence="3 4" key="1">
    <citation type="submission" date="2021-06" db="EMBL/GenBank/DDBJ databases">
        <authorList>
            <person name="Sun Q."/>
            <person name="Li D."/>
        </authorList>
    </citation>
    <scope>NUCLEOTIDE SEQUENCE [LARGE SCALE GENOMIC DNA]</scope>
    <source>
        <strain evidence="3 4">MSJ-5</strain>
    </source>
</reference>
<sequence>MIGISLYNGMNSTLEENLKYMELASSYGIKKVFTSFHIPESNNNVYEEFNEILNKSKELGMELIIDISKSYMDKIDIEKYSIHALRLDFGFNIEEVANLSNTLPFKVQLNASTVSEDYLNQLIKLKANLKNMEVCHNYYPRRDTGISYELMLDRNRVFKSHGMNVMAFIPSQVGKRGPIYEGLPTIESHRDIDPIISAQHLLKGYVDEVLIGDPFASKEELERLSKIKSDIITLPIRLFGKLSSSEEEILTGIHTNRMDPGEFVIRSQEARIKKKSAIDPRNTMEREKYCVTIDNKDYLRYEGELQILKKDMKRDERINVVGDCKNAGLLIDLIKPGDSFEFTIIE</sequence>
<feature type="domain" description="6-phospho-N-acetylmuramidase C-terminal" evidence="1">
    <location>
        <begin position="232"/>
        <end position="342"/>
    </location>
</feature>
<evidence type="ECO:0000259" key="1">
    <source>
        <dbReference type="Pfam" id="PF05913"/>
    </source>
</evidence>
<dbReference type="Pfam" id="PF19200">
    <property type="entry name" value="MupG_N"/>
    <property type="match status" value="1"/>
</dbReference>
<evidence type="ECO:0000313" key="4">
    <source>
        <dbReference type="Proteomes" id="UP000779508"/>
    </source>
</evidence>
<accession>A0ABS6FXB7</accession>
<dbReference type="Proteomes" id="UP000779508">
    <property type="component" value="Unassembled WGS sequence"/>
</dbReference>
<evidence type="ECO:0000259" key="2">
    <source>
        <dbReference type="Pfam" id="PF19200"/>
    </source>
</evidence>
<comment type="caution">
    <text evidence="3">The sequence shown here is derived from an EMBL/GenBank/DDBJ whole genome shotgun (WGS) entry which is preliminary data.</text>
</comment>
<keyword evidence="4" id="KW-1185">Reference proteome</keyword>
<dbReference type="InterPro" id="IPR008589">
    <property type="entry name" value="MupG"/>
</dbReference>
<dbReference type="InterPro" id="IPR043797">
    <property type="entry name" value="MupG_N"/>
</dbReference>
<dbReference type="InterPro" id="IPR043894">
    <property type="entry name" value="MupG_C"/>
</dbReference>
<dbReference type="PANTHER" id="PTHR38435">
    <property type="match status" value="1"/>
</dbReference>
<dbReference type="Pfam" id="PF05913">
    <property type="entry name" value="MupG_C"/>
    <property type="match status" value="1"/>
</dbReference>
<dbReference type="EMBL" id="JAHLQK010000001">
    <property type="protein sequence ID" value="MBU5674886.1"/>
    <property type="molecule type" value="Genomic_DNA"/>
</dbReference>
<feature type="domain" description="6-phospho-N-acetylmuramidase N-terminal" evidence="2">
    <location>
        <begin position="2"/>
        <end position="226"/>
    </location>
</feature>
<organism evidence="3 4">
    <name type="scientific">Alkaliphilus flagellatus</name>
    <dbReference type="NCBI Taxonomy" id="2841507"/>
    <lineage>
        <taxon>Bacteria</taxon>
        <taxon>Bacillati</taxon>
        <taxon>Bacillota</taxon>
        <taxon>Clostridia</taxon>
        <taxon>Peptostreptococcales</taxon>
        <taxon>Natronincolaceae</taxon>
        <taxon>Alkaliphilus</taxon>
    </lineage>
</organism>
<dbReference type="PANTHER" id="PTHR38435:SF2">
    <property type="entry name" value="DUF871 DOMAIN-CONTAINING PROTEIN"/>
    <property type="match status" value="1"/>
</dbReference>
<dbReference type="RefSeq" id="WP_216414404.1">
    <property type="nucleotide sequence ID" value="NZ_JAHLQK010000001.1"/>
</dbReference>
<gene>
    <name evidence="3" type="ORF">KQI88_00460</name>
</gene>
<name>A0ABS6FXB7_9FIRM</name>
<protein>
    <submittedName>
        <fullName evidence="3">DUF871 family protein</fullName>
    </submittedName>
</protein>
<proteinExistence type="predicted"/>
<evidence type="ECO:0000313" key="3">
    <source>
        <dbReference type="EMBL" id="MBU5674886.1"/>
    </source>
</evidence>